<reference evidence="1 2" key="1">
    <citation type="submission" date="2024-01" db="EMBL/GenBank/DDBJ databases">
        <authorList>
            <person name="Waweru B."/>
        </authorList>
    </citation>
    <scope>NUCLEOTIDE SEQUENCE [LARGE SCALE GENOMIC DNA]</scope>
</reference>
<dbReference type="Proteomes" id="UP001314170">
    <property type="component" value="Unassembled WGS sequence"/>
</dbReference>
<sequence length="59" mass="6361">MQGNGLVVLAKVLVLLSRACSFIQASYRAVEFVANIGLLGLALYTPPNLGKIENRKSIE</sequence>
<protein>
    <submittedName>
        <fullName evidence="1">Uncharacterized protein</fullName>
    </submittedName>
</protein>
<dbReference type="EMBL" id="CAWUPB010001157">
    <property type="protein sequence ID" value="CAK7339202.1"/>
    <property type="molecule type" value="Genomic_DNA"/>
</dbReference>
<proteinExistence type="predicted"/>
<gene>
    <name evidence="1" type="ORF">DCAF_LOCUS14252</name>
</gene>
<keyword evidence="2" id="KW-1185">Reference proteome</keyword>
<accession>A0AAV1RSC1</accession>
<organism evidence="1 2">
    <name type="scientific">Dovyalis caffra</name>
    <dbReference type="NCBI Taxonomy" id="77055"/>
    <lineage>
        <taxon>Eukaryota</taxon>
        <taxon>Viridiplantae</taxon>
        <taxon>Streptophyta</taxon>
        <taxon>Embryophyta</taxon>
        <taxon>Tracheophyta</taxon>
        <taxon>Spermatophyta</taxon>
        <taxon>Magnoliopsida</taxon>
        <taxon>eudicotyledons</taxon>
        <taxon>Gunneridae</taxon>
        <taxon>Pentapetalae</taxon>
        <taxon>rosids</taxon>
        <taxon>fabids</taxon>
        <taxon>Malpighiales</taxon>
        <taxon>Salicaceae</taxon>
        <taxon>Flacourtieae</taxon>
        <taxon>Dovyalis</taxon>
    </lineage>
</organism>
<dbReference type="AlphaFoldDB" id="A0AAV1RSC1"/>
<comment type="caution">
    <text evidence="1">The sequence shown here is derived from an EMBL/GenBank/DDBJ whole genome shotgun (WGS) entry which is preliminary data.</text>
</comment>
<name>A0AAV1RSC1_9ROSI</name>
<evidence type="ECO:0000313" key="1">
    <source>
        <dbReference type="EMBL" id="CAK7339202.1"/>
    </source>
</evidence>
<evidence type="ECO:0000313" key="2">
    <source>
        <dbReference type="Proteomes" id="UP001314170"/>
    </source>
</evidence>